<organism evidence="1 2">
    <name type="scientific">Streptacidiphilus alkalitolerans</name>
    <dbReference type="NCBI Taxonomy" id="3342712"/>
    <lineage>
        <taxon>Bacteria</taxon>
        <taxon>Bacillati</taxon>
        <taxon>Actinomycetota</taxon>
        <taxon>Actinomycetes</taxon>
        <taxon>Kitasatosporales</taxon>
        <taxon>Streptomycetaceae</taxon>
        <taxon>Streptacidiphilus</taxon>
    </lineage>
</organism>
<dbReference type="PRINTS" id="PR00040">
    <property type="entry name" value="HTHMERR"/>
</dbReference>
<dbReference type="PANTHER" id="PTHR30204:SF0">
    <property type="entry name" value="REDOX-SENSITIVE TRANSCRIPTIONAL ACTIVATOR SOXR"/>
    <property type="match status" value="1"/>
</dbReference>
<dbReference type="PANTHER" id="PTHR30204">
    <property type="entry name" value="REDOX-CYCLING DRUG-SENSING TRANSCRIPTIONAL ACTIVATOR SOXR"/>
    <property type="match status" value="1"/>
</dbReference>
<sequence length="500" mass="56463">MTSNRSGDARATPDDWLSIGEVSARTGAAVSALRFYEEFGLIASERDDRNQRRYPRHMLRRVALISVAKRIGIPLQDLREAFADVPLDRPPSHQEWQRASRGWRRRLEERRQTIERLEAELTGCIGCGCLSHESLRPAQPRRHPRQRRHRRPTPVSNGVLCLAAPSLSHVILVDIRLVSAGAIGERTSGAPVQTECRPVSEMIRNVNHPSYSPAWLAESVGRGGTLRPMRECPVCGGTWTNSTDRPTTPARYRSHRCPQAAFRRRMRPRTMLAEMTIRPTRLCITPGPGLRQRLVDRDGTFADLVESRSTPVLSSASVTDTDAVGKTRFLTLHDYGMGGSWWWVHARSAREVVETFAEVEVIDHSDSVERAERWDLDEVDIDAPTMPAGLDSLRAQRDAQRNRLGFGALADRSVVHLRRRWDGEDDVDPAVYLMEVGRNGRRLRQVELREDGAAVKSSPDDWPFNPPVVDLFDPDLVGMEISPDEFEAEWLRAHHEGAEQ</sequence>
<dbReference type="Pfam" id="PF09278">
    <property type="entry name" value="MerR-DNA-bind"/>
    <property type="match status" value="1"/>
</dbReference>
<keyword evidence="2" id="KW-1185">Reference proteome</keyword>
<dbReference type="Proteomes" id="UP001592582">
    <property type="component" value="Unassembled WGS sequence"/>
</dbReference>
<dbReference type="InterPro" id="IPR047057">
    <property type="entry name" value="MerR_fam"/>
</dbReference>
<dbReference type="InterPro" id="IPR009061">
    <property type="entry name" value="DNA-bd_dom_put_sf"/>
</dbReference>
<evidence type="ECO:0000313" key="2">
    <source>
        <dbReference type="Proteomes" id="UP001592582"/>
    </source>
</evidence>
<dbReference type="InterPro" id="IPR010211">
    <property type="entry name" value="Redox-sen_tscrpt-act_SoxR"/>
</dbReference>
<dbReference type="PROSITE" id="PS50937">
    <property type="entry name" value="HTH_MERR_2"/>
    <property type="match status" value="1"/>
</dbReference>
<dbReference type="SUPFAM" id="SSF46955">
    <property type="entry name" value="Putative DNA-binding domain"/>
    <property type="match status" value="1"/>
</dbReference>
<dbReference type="Gene3D" id="1.10.1660.10">
    <property type="match status" value="1"/>
</dbReference>
<dbReference type="NCBIfam" id="TIGR01950">
    <property type="entry name" value="SoxR"/>
    <property type="match status" value="1"/>
</dbReference>
<dbReference type="Pfam" id="PF00376">
    <property type="entry name" value="MerR"/>
    <property type="match status" value="1"/>
</dbReference>
<dbReference type="SMART" id="SM00422">
    <property type="entry name" value="HTH_MERR"/>
    <property type="match status" value="1"/>
</dbReference>
<dbReference type="InterPro" id="IPR015358">
    <property type="entry name" value="Tscrpt_reg_MerR_DNA-bd"/>
</dbReference>
<proteinExistence type="predicted"/>
<evidence type="ECO:0000313" key="1">
    <source>
        <dbReference type="EMBL" id="MFC1410015.1"/>
    </source>
</evidence>
<reference evidence="1 2" key="1">
    <citation type="submission" date="2024-09" db="EMBL/GenBank/DDBJ databases">
        <authorList>
            <person name="Lee S.D."/>
        </authorList>
    </citation>
    <scope>NUCLEOTIDE SEQUENCE [LARGE SCALE GENOMIC DNA]</scope>
    <source>
        <strain evidence="1 2">N1-1</strain>
    </source>
</reference>
<comment type="caution">
    <text evidence="1">The sequence shown here is derived from an EMBL/GenBank/DDBJ whole genome shotgun (WGS) entry which is preliminary data.</text>
</comment>
<protein>
    <submittedName>
        <fullName evidence="1">Redox-sensitive transcriptional activator SoxR</fullName>
    </submittedName>
</protein>
<gene>
    <name evidence="1" type="primary">soxR</name>
    <name evidence="1" type="ORF">ACEZDG_12100</name>
</gene>
<dbReference type="EMBL" id="JBHEZX010000004">
    <property type="protein sequence ID" value="MFC1410015.1"/>
    <property type="molecule type" value="Genomic_DNA"/>
</dbReference>
<accession>A0ABV6V8G2</accession>
<dbReference type="InterPro" id="IPR000551">
    <property type="entry name" value="MerR-type_HTH_dom"/>
</dbReference>
<name>A0ABV6V8G2_9ACTN</name>